<evidence type="ECO:0000259" key="3">
    <source>
        <dbReference type="PROSITE" id="PS51192"/>
    </source>
</evidence>
<dbReference type="NCBIfam" id="NF041063">
    <property type="entry name" value="DpdF"/>
    <property type="match status" value="1"/>
</dbReference>
<evidence type="ECO:0008006" key="7">
    <source>
        <dbReference type="Google" id="ProtNLM"/>
    </source>
</evidence>
<evidence type="ECO:0000259" key="4">
    <source>
        <dbReference type="PROSITE" id="PS51194"/>
    </source>
</evidence>
<reference evidence="5 6" key="1">
    <citation type="submission" date="2024-06" db="EMBL/GenBank/DDBJ databases">
        <title>Sorghum-associated microbial communities from plants grown in Nebraska, USA.</title>
        <authorList>
            <person name="Schachtman D."/>
        </authorList>
    </citation>
    <scope>NUCLEOTIDE SEQUENCE [LARGE SCALE GENOMIC DNA]</scope>
    <source>
        <strain evidence="5 6">1073</strain>
    </source>
</reference>
<evidence type="ECO:0000313" key="5">
    <source>
        <dbReference type="EMBL" id="MET3653124.1"/>
    </source>
</evidence>
<name>A0ABV2JWC1_9GAMM</name>
<dbReference type="Gene3D" id="3.40.50.300">
    <property type="entry name" value="P-loop containing nucleotide triphosphate hydrolases"/>
    <property type="match status" value="2"/>
</dbReference>
<dbReference type="PROSITE" id="PS51192">
    <property type="entry name" value="HELICASE_ATP_BIND_1"/>
    <property type="match status" value="1"/>
</dbReference>
<dbReference type="SMART" id="SM00487">
    <property type="entry name" value="DEXDc"/>
    <property type="match status" value="1"/>
</dbReference>
<dbReference type="InterPro" id="IPR011545">
    <property type="entry name" value="DEAD/DEAH_box_helicase_dom"/>
</dbReference>
<gene>
    <name evidence="5" type="ORF">ABIC75_002860</name>
</gene>
<keyword evidence="2" id="KW-0067">ATP-binding</keyword>
<dbReference type="PROSITE" id="PS51194">
    <property type="entry name" value="HELICASE_CTER"/>
    <property type="match status" value="1"/>
</dbReference>
<dbReference type="InterPro" id="IPR014001">
    <property type="entry name" value="Helicase_ATP-bd"/>
</dbReference>
<dbReference type="EMBL" id="JBEPMU010000004">
    <property type="protein sequence ID" value="MET3653124.1"/>
    <property type="molecule type" value="Genomic_DNA"/>
</dbReference>
<accession>A0ABV2JWC1</accession>
<dbReference type="SUPFAM" id="SSF52540">
    <property type="entry name" value="P-loop containing nucleoside triphosphate hydrolases"/>
    <property type="match status" value="1"/>
</dbReference>
<dbReference type="Pfam" id="PF00271">
    <property type="entry name" value="Helicase_C"/>
    <property type="match status" value="1"/>
</dbReference>
<dbReference type="PANTHER" id="PTHR13710:SF108">
    <property type="entry name" value="ATP-DEPENDENT DNA HELICASE Q4"/>
    <property type="match status" value="1"/>
</dbReference>
<evidence type="ECO:0000256" key="2">
    <source>
        <dbReference type="ARBA" id="ARBA00022840"/>
    </source>
</evidence>
<dbReference type="PANTHER" id="PTHR13710">
    <property type="entry name" value="DNA HELICASE RECQ FAMILY MEMBER"/>
    <property type="match status" value="1"/>
</dbReference>
<evidence type="ECO:0000313" key="6">
    <source>
        <dbReference type="Proteomes" id="UP001549184"/>
    </source>
</evidence>
<feature type="domain" description="Helicase ATP-binding" evidence="3">
    <location>
        <begin position="88"/>
        <end position="275"/>
    </location>
</feature>
<comment type="caution">
    <text evidence="5">The sequence shown here is derived from an EMBL/GenBank/DDBJ whole genome shotgun (WGS) entry which is preliminary data.</text>
</comment>
<feature type="domain" description="Helicase C-terminal" evidence="4">
    <location>
        <begin position="300"/>
        <end position="451"/>
    </location>
</feature>
<evidence type="ECO:0000256" key="1">
    <source>
        <dbReference type="ARBA" id="ARBA00022741"/>
    </source>
</evidence>
<sequence length="773" mass="85477">MPRAPNWPEEPAWRAGQFHTDPIPEGLNVSPRFPHLAFLGAQADLFDDAFRELPARPVSHVDGDPLLLRSLGLPTYTGDGQREAVRALLHLPPNETLIANLPTGSGKSLLAHLPPLLNPEGMLTLAIVPTVALALDQARRMQVLLRERFPHRAIPPLAYHAGLSQEERASIRGAIRTGDQPILFTSPESAIGSLRTWLEHAAAEGRLSHVVVDEAHLVTGWGNGFRPVFQLLPALVHSLRQHAADRPLRVVLASATLSAGTLFALRQLFGPPQSTYLVAAVHLRSEPRYAFQFSPSASDQRELILEAIRFAPRPFILYVTRPDEATTWLAHLREAGYARVAAFTGRTPSSERDQLLRAWAANKLDGMVATSAFGLGVDKNDVRTVLHATLPESLDRFYQEVGRGGRDGRASASLLVHTAQDIDQAKGMASEKLLRDDTAFERWTLMITHARPADGDDVYWVDLNRLPSHLVVNSEQSSLWNVRTLTLMARAGLIELVALRDGAGNGDETPVDLALASEAAVRILDANHRNPDAFSQRLAQARDAMLRTAEQGIRVMRHVARRDIEISQALTQTYSVIQGIWSPVVTCCGGCATHWDDRRTTGLYPPPHAGRLRRFATRDTGRIRHLGLPMASPRLLVVAVPDDGQFLTTCERLANHLASVVRPHAWLMEPSLKTRFGQRLRQLLRPLPRDDSFIDIVDARAPDAWTAGSDEVRVIFLDRVRPASFPQELWHSEAALDIVIVSKSLGDPDHEGRYFIDTTPYVASATFLERISS</sequence>
<dbReference type="InterPro" id="IPR001650">
    <property type="entry name" value="Helicase_C-like"/>
</dbReference>
<dbReference type="Pfam" id="PF00270">
    <property type="entry name" value="DEAD"/>
    <property type="match status" value="1"/>
</dbReference>
<organism evidence="5 6">
    <name type="scientific">Dyella japonica</name>
    <dbReference type="NCBI Taxonomy" id="231455"/>
    <lineage>
        <taxon>Bacteria</taxon>
        <taxon>Pseudomonadati</taxon>
        <taxon>Pseudomonadota</taxon>
        <taxon>Gammaproteobacteria</taxon>
        <taxon>Lysobacterales</taxon>
        <taxon>Rhodanobacteraceae</taxon>
        <taxon>Dyella</taxon>
    </lineage>
</organism>
<dbReference type="InterPro" id="IPR027417">
    <property type="entry name" value="P-loop_NTPase"/>
</dbReference>
<keyword evidence="1" id="KW-0547">Nucleotide-binding</keyword>
<proteinExistence type="predicted"/>
<dbReference type="Proteomes" id="UP001549184">
    <property type="component" value="Unassembled WGS sequence"/>
</dbReference>
<keyword evidence="6" id="KW-1185">Reference proteome</keyword>
<dbReference type="SMART" id="SM00490">
    <property type="entry name" value="HELICc"/>
    <property type="match status" value="1"/>
</dbReference>
<protein>
    <recommendedName>
        <fullName evidence="7">ATP-dependent DNA helicase RecQ</fullName>
    </recommendedName>
</protein>